<dbReference type="EMBL" id="VAFM01000002">
    <property type="protein sequence ID" value="TKW60682.1"/>
    <property type="molecule type" value="Genomic_DNA"/>
</dbReference>
<dbReference type="AlphaFoldDB" id="A0A6N4R0B0"/>
<evidence type="ECO:0000313" key="2">
    <source>
        <dbReference type="Proteomes" id="UP000320948"/>
    </source>
</evidence>
<reference evidence="1 2" key="1">
    <citation type="journal article" date="2017" name="Nat. Commun.">
        <title>In situ click chemistry generation of cyclooxygenase-2 inhibitors.</title>
        <authorList>
            <person name="Bhardwaj A."/>
            <person name="Kaur J."/>
            <person name="Wuest M."/>
            <person name="Wuest F."/>
        </authorList>
    </citation>
    <scope>NUCLEOTIDE SEQUENCE [LARGE SCALE GENOMIC DNA]</scope>
    <source>
        <strain evidence="1">S2_018_000_R2_106</strain>
    </source>
</reference>
<accession>A0A6N4R0B0</accession>
<proteinExistence type="predicted"/>
<evidence type="ECO:0008006" key="3">
    <source>
        <dbReference type="Google" id="ProtNLM"/>
    </source>
</evidence>
<dbReference type="Proteomes" id="UP000320948">
    <property type="component" value="Unassembled WGS sequence"/>
</dbReference>
<gene>
    <name evidence="1" type="ORF">DI628_07220</name>
</gene>
<sequence length="337" mass="36586">MRTIAALFLAALLAVLGYGVFWMVSLEYTTAKMKGTLEQGLQARVSYGQPQWVPDVMHVTMDMPAPRVEFSSGPVQSISAPSLRLSSDFFRRDRWVIELPERVEVTLAQGRKLILETQDGRVMWIEKENSLTLKAESVRVLDLAGNELVSLGDVVLERGINGGAVDLNLASRPKWQGGEAVVSGKMQIPAASFAAMVNVFGQGQVPTAGALVKAAVMALRPGDVVDIASLSVKTTIQGASTTAAVFGRATVTRDYQMLGEMTFTSDKSQNLARWVRASGVLAPQNDAEINGVNRFMRNLPSVGTIRMGNMQMTLTLNGQPVGPLPKIRDVVNRLWPM</sequence>
<comment type="caution">
    <text evidence="1">The sequence shown here is derived from an EMBL/GenBank/DDBJ whole genome shotgun (WGS) entry which is preliminary data.</text>
</comment>
<name>A0A6N4R0B0_BLAVI</name>
<protein>
    <recommendedName>
        <fullName evidence="3">DUF2125 domain-containing protein</fullName>
    </recommendedName>
</protein>
<organism evidence="1 2">
    <name type="scientific">Blastochloris viridis</name>
    <name type="common">Rhodopseudomonas viridis</name>
    <dbReference type="NCBI Taxonomy" id="1079"/>
    <lineage>
        <taxon>Bacteria</taxon>
        <taxon>Pseudomonadati</taxon>
        <taxon>Pseudomonadota</taxon>
        <taxon>Alphaproteobacteria</taxon>
        <taxon>Hyphomicrobiales</taxon>
        <taxon>Blastochloridaceae</taxon>
        <taxon>Blastochloris</taxon>
    </lineage>
</organism>
<evidence type="ECO:0000313" key="1">
    <source>
        <dbReference type="EMBL" id="TKW60682.1"/>
    </source>
</evidence>